<dbReference type="Proteomes" id="UP001164250">
    <property type="component" value="Chromosome 11"/>
</dbReference>
<comment type="caution">
    <text evidence="1">The sequence shown here is derived from an EMBL/GenBank/DDBJ whole genome shotgun (WGS) entry which is preliminary data.</text>
</comment>
<evidence type="ECO:0000313" key="1">
    <source>
        <dbReference type="EMBL" id="KAJ0084964.1"/>
    </source>
</evidence>
<sequence>MADVEVGSPSPSLQVLNFSLAMHQQIATMGANQFDKPQHRVTFFNWILNRAAIKTEGDIGADGSIAKPWRLCTVQQVEDFKTLIKIFPLWSSVIFLSTPIGIQLSMEILQALTMDSHLSSHFKIPAGSFLVIVFISTSIFLTLIDRLPLPLWKKLARQSPTPLQKIGVGHVFNVIAMVVAALVESKRLKIVHTHNLEDQPNGSMVPMMAYWLFPQLILIGIGEAFHFPGQVRLYYQEFPASMKSTATAMIALVTI</sequence>
<accession>A0ACC1ABQ0</accession>
<organism evidence="1 2">
    <name type="scientific">Pistacia atlantica</name>
    <dbReference type="NCBI Taxonomy" id="434234"/>
    <lineage>
        <taxon>Eukaryota</taxon>
        <taxon>Viridiplantae</taxon>
        <taxon>Streptophyta</taxon>
        <taxon>Embryophyta</taxon>
        <taxon>Tracheophyta</taxon>
        <taxon>Spermatophyta</taxon>
        <taxon>Magnoliopsida</taxon>
        <taxon>eudicotyledons</taxon>
        <taxon>Gunneridae</taxon>
        <taxon>Pentapetalae</taxon>
        <taxon>rosids</taxon>
        <taxon>malvids</taxon>
        <taxon>Sapindales</taxon>
        <taxon>Anacardiaceae</taxon>
        <taxon>Pistacia</taxon>
    </lineage>
</organism>
<protein>
    <submittedName>
        <fullName evidence="1">Uncharacterized protein</fullName>
    </submittedName>
</protein>
<keyword evidence="2" id="KW-1185">Reference proteome</keyword>
<dbReference type="EMBL" id="CM047907">
    <property type="protein sequence ID" value="KAJ0084964.1"/>
    <property type="molecule type" value="Genomic_DNA"/>
</dbReference>
<proteinExistence type="predicted"/>
<name>A0ACC1ABQ0_9ROSI</name>
<evidence type="ECO:0000313" key="2">
    <source>
        <dbReference type="Proteomes" id="UP001164250"/>
    </source>
</evidence>
<reference evidence="2" key="1">
    <citation type="journal article" date="2023" name="G3 (Bethesda)">
        <title>Genome assembly and association tests identify interacting loci associated with vigor, precocity, and sex in interspecific pistachio rootstocks.</title>
        <authorList>
            <person name="Palmer W."/>
            <person name="Jacygrad E."/>
            <person name="Sagayaradj S."/>
            <person name="Cavanaugh K."/>
            <person name="Han R."/>
            <person name="Bertier L."/>
            <person name="Beede B."/>
            <person name="Kafkas S."/>
            <person name="Golino D."/>
            <person name="Preece J."/>
            <person name="Michelmore R."/>
        </authorList>
    </citation>
    <scope>NUCLEOTIDE SEQUENCE [LARGE SCALE GENOMIC DNA]</scope>
</reference>
<gene>
    <name evidence="1" type="ORF">Patl1_30791</name>
</gene>